<comment type="caution">
    <text evidence="1">The sequence shown here is derived from an EMBL/GenBank/DDBJ whole genome shotgun (WGS) entry which is preliminary data.</text>
</comment>
<dbReference type="InterPro" id="IPR003787">
    <property type="entry name" value="Sulphur_relay_DsrE/F-like"/>
</dbReference>
<dbReference type="Pfam" id="PF02635">
    <property type="entry name" value="DsrE"/>
    <property type="match status" value="1"/>
</dbReference>
<dbReference type="AlphaFoldDB" id="A0A2H0LZA2"/>
<dbReference type="SUPFAM" id="SSF75169">
    <property type="entry name" value="DsrEFH-like"/>
    <property type="match status" value="1"/>
</dbReference>
<evidence type="ECO:0000313" key="1">
    <source>
        <dbReference type="EMBL" id="PIQ89718.1"/>
    </source>
</evidence>
<reference evidence="1 2" key="1">
    <citation type="submission" date="2017-09" db="EMBL/GenBank/DDBJ databases">
        <title>Depth-based differentiation of microbial function through sediment-hosted aquifers and enrichment of novel symbionts in the deep terrestrial subsurface.</title>
        <authorList>
            <person name="Probst A.J."/>
            <person name="Ladd B."/>
            <person name="Jarett J.K."/>
            <person name="Geller-Mcgrath D.E."/>
            <person name="Sieber C.M."/>
            <person name="Emerson J.B."/>
            <person name="Anantharaman K."/>
            <person name="Thomas B.C."/>
            <person name="Malmstrom R."/>
            <person name="Stieglmeier M."/>
            <person name="Klingl A."/>
            <person name="Woyke T."/>
            <person name="Ryan C.M."/>
            <person name="Banfield J.F."/>
        </authorList>
    </citation>
    <scope>NUCLEOTIDE SEQUENCE [LARGE SCALE GENOMIC DNA]</scope>
    <source>
        <strain evidence="1">CG11_big_fil_rev_8_21_14_0_20_42_13</strain>
    </source>
</reference>
<evidence type="ECO:0000313" key="2">
    <source>
        <dbReference type="Proteomes" id="UP000229641"/>
    </source>
</evidence>
<accession>A0A2H0LZA2</accession>
<organism evidence="1 2">
    <name type="scientific">Candidatus Ghiorseimicrobium undicola</name>
    <dbReference type="NCBI Taxonomy" id="1974746"/>
    <lineage>
        <taxon>Bacteria</taxon>
        <taxon>Pseudomonadati</taxon>
        <taxon>Candidatus Omnitrophota</taxon>
        <taxon>Candidatus Ghiorseimicrobium</taxon>
    </lineage>
</organism>
<dbReference type="EMBL" id="PCWA01000020">
    <property type="protein sequence ID" value="PIQ89718.1"/>
    <property type="molecule type" value="Genomic_DNA"/>
</dbReference>
<gene>
    <name evidence="1" type="ORF">COV72_01625</name>
</gene>
<dbReference type="Proteomes" id="UP000229641">
    <property type="component" value="Unassembled WGS sequence"/>
</dbReference>
<proteinExistence type="predicted"/>
<dbReference type="InterPro" id="IPR027396">
    <property type="entry name" value="DsrEFH-like"/>
</dbReference>
<dbReference type="Gene3D" id="3.40.1260.10">
    <property type="entry name" value="DsrEFH-like"/>
    <property type="match status" value="1"/>
</dbReference>
<sequence length="147" mass="16163">MMRKLFSGFLVLLLIGSLGVNAYAAKGKYLVVLQAGKESHEGMARAVHALLYSKELKEHGHEVVLLFDGAGTEWIAEWSKPDSTDKLAPMYKELREAGVTNVICDFCASAFQVKASLEENKVSLTAEYKGHPSIAKFADKGYQIIIL</sequence>
<name>A0A2H0LZA2_9BACT</name>
<protein>
    <submittedName>
        <fullName evidence="1">Uncharacterized protein</fullName>
    </submittedName>
</protein>